<dbReference type="CDD" id="cd07251">
    <property type="entry name" value="VOC_like"/>
    <property type="match status" value="1"/>
</dbReference>
<dbReference type="Pfam" id="PF00903">
    <property type="entry name" value="Glyoxalase"/>
    <property type="match status" value="1"/>
</dbReference>
<accession>A0A2T3J000</accession>
<dbReference type="InterPro" id="IPR029068">
    <property type="entry name" value="Glyas_Bleomycin-R_OHBP_Dase"/>
</dbReference>
<dbReference type="InterPro" id="IPR004360">
    <property type="entry name" value="Glyas_Fos-R_dOase_dom"/>
</dbReference>
<dbReference type="Gene3D" id="3.10.180.10">
    <property type="entry name" value="2,3-Dihydroxybiphenyl 1,2-Dioxygenase, domain 1"/>
    <property type="match status" value="1"/>
</dbReference>
<comment type="caution">
    <text evidence="2">The sequence shown here is derived from an EMBL/GenBank/DDBJ whole genome shotgun (WGS) entry which is preliminary data.</text>
</comment>
<dbReference type="PANTHER" id="PTHR36503">
    <property type="entry name" value="BLR2520 PROTEIN"/>
    <property type="match status" value="1"/>
</dbReference>
<gene>
    <name evidence="2" type="ORF">C9I99_09695</name>
</gene>
<dbReference type="AlphaFoldDB" id="A0A2T3J000"/>
<dbReference type="PROSITE" id="PS51819">
    <property type="entry name" value="VOC"/>
    <property type="match status" value="1"/>
</dbReference>
<evidence type="ECO:0000313" key="3">
    <source>
        <dbReference type="Proteomes" id="UP000241222"/>
    </source>
</evidence>
<evidence type="ECO:0000313" key="2">
    <source>
        <dbReference type="EMBL" id="PSU34247.1"/>
    </source>
</evidence>
<name>A0A2T3J000_9GAMM</name>
<dbReference type="RefSeq" id="WP_107348673.1">
    <property type="nucleotide sequence ID" value="NZ_PYMH01000003.1"/>
</dbReference>
<sequence>MEPRISIITLGVANLEASYEFYRKLGFPSPKKPEDGIIFFKTGGVCLALYPLDALAEDVSPDFNAVKAGFPGITLAHNTRSREEVDAVLALAEQAGGKIEKQAQDVFWGGYSGYFSDPDGYLWEVAYGDCWEFNADGSLVID</sequence>
<keyword evidence="3" id="KW-1185">Reference proteome</keyword>
<dbReference type="SUPFAM" id="SSF54593">
    <property type="entry name" value="Glyoxalase/Bleomycin resistance protein/Dihydroxybiphenyl dioxygenase"/>
    <property type="match status" value="1"/>
</dbReference>
<dbReference type="OrthoDB" id="4265398at2"/>
<protein>
    <submittedName>
        <fullName evidence="2">Glyoxalase</fullName>
    </submittedName>
</protein>
<organism evidence="2 3">
    <name type="scientific">Photobacterium lutimaris</name>
    <dbReference type="NCBI Taxonomy" id="388278"/>
    <lineage>
        <taxon>Bacteria</taxon>
        <taxon>Pseudomonadati</taxon>
        <taxon>Pseudomonadota</taxon>
        <taxon>Gammaproteobacteria</taxon>
        <taxon>Vibrionales</taxon>
        <taxon>Vibrionaceae</taxon>
        <taxon>Photobacterium</taxon>
    </lineage>
</organism>
<feature type="domain" description="VOC" evidence="1">
    <location>
        <begin position="4"/>
        <end position="128"/>
    </location>
</feature>
<dbReference type="InterPro" id="IPR037523">
    <property type="entry name" value="VOC_core"/>
</dbReference>
<dbReference type="Proteomes" id="UP000241222">
    <property type="component" value="Unassembled WGS sequence"/>
</dbReference>
<reference evidence="2 3" key="1">
    <citation type="submission" date="2018-03" db="EMBL/GenBank/DDBJ databases">
        <title>Whole genome sequencing of Histamine producing bacteria.</title>
        <authorList>
            <person name="Butler K."/>
        </authorList>
    </citation>
    <scope>NUCLEOTIDE SEQUENCE [LARGE SCALE GENOMIC DNA]</scope>
    <source>
        <strain evidence="2 3">JCM 13586</strain>
    </source>
</reference>
<dbReference type="PANTHER" id="PTHR36503:SF1">
    <property type="entry name" value="BLR2520 PROTEIN"/>
    <property type="match status" value="1"/>
</dbReference>
<evidence type="ECO:0000259" key="1">
    <source>
        <dbReference type="PROSITE" id="PS51819"/>
    </source>
</evidence>
<dbReference type="EMBL" id="PYMH01000003">
    <property type="protein sequence ID" value="PSU34247.1"/>
    <property type="molecule type" value="Genomic_DNA"/>
</dbReference>
<proteinExistence type="predicted"/>